<keyword evidence="3" id="KW-1185">Reference proteome</keyword>
<dbReference type="EMBL" id="QYBC01000010">
    <property type="protein sequence ID" value="RYB04314.1"/>
    <property type="molecule type" value="Genomic_DNA"/>
</dbReference>
<accession>A0A4Q2RDZ3</accession>
<sequence>MSKPTFIFARPRDEGAPGEPIELSDHVDFQADLGVPSGLDDPREGPADRMTPDGFLFWLCARHTNLERNILVETAVHGLRNAVNGKVSLFFKGTERRPLRLDVRLGRIAARKCMLLERHARTRRLDVQLVEHSQHGIRGAACYTGSEMMGVFAAYDDLILEL</sequence>
<dbReference type="RefSeq" id="WP_129219569.1">
    <property type="nucleotide sequence ID" value="NZ_QYBC01000010.1"/>
</dbReference>
<reference evidence="2 3" key="2">
    <citation type="submission" date="2019-02" db="EMBL/GenBank/DDBJ databases">
        <title>'Lichenibacterium ramalinii' gen. nov. sp. nov., 'Lichenibacterium minor' gen. nov. sp. nov.</title>
        <authorList>
            <person name="Pankratov T."/>
        </authorList>
    </citation>
    <scope>NUCLEOTIDE SEQUENCE [LARGE SCALE GENOMIC DNA]</scope>
    <source>
        <strain evidence="2 3">RmlP001</strain>
    </source>
</reference>
<evidence type="ECO:0000313" key="2">
    <source>
        <dbReference type="EMBL" id="RYB04314.1"/>
    </source>
</evidence>
<name>A0A4Q2RDZ3_9HYPH</name>
<evidence type="ECO:0000313" key="3">
    <source>
        <dbReference type="Proteomes" id="UP000289411"/>
    </source>
</evidence>
<organism evidence="2 3">
    <name type="scientific">Lichenibacterium ramalinae</name>
    <dbReference type="NCBI Taxonomy" id="2316527"/>
    <lineage>
        <taxon>Bacteria</taxon>
        <taxon>Pseudomonadati</taxon>
        <taxon>Pseudomonadota</taxon>
        <taxon>Alphaproteobacteria</taxon>
        <taxon>Hyphomicrobiales</taxon>
        <taxon>Lichenihabitantaceae</taxon>
        <taxon>Lichenibacterium</taxon>
    </lineage>
</organism>
<proteinExistence type="predicted"/>
<dbReference type="Proteomes" id="UP000289411">
    <property type="component" value="Unassembled WGS sequence"/>
</dbReference>
<evidence type="ECO:0000256" key="1">
    <source>
        <dbReference type="SAM" id="MobiDB-lite"/>
    </source>
</evidence>
<feature type="region of interest" description="Disordered" evidence="1">
    <location>
        <begin position="1"/>
        <end position="20"/>
    </location>
</feature>
<comment type="caution">
    <text evidence="2">The sequence shown here is derived from an EMBL/GenBank/DDBJ whole genome shotgun (WGS) entry which is preliminary data.</text>
</comment>
<dbReference type="AlphaFoldDB" id="A0A4Q2RDZ3"/>
<gene>
    <name evidence="2" type="ORF">D3272_12695</name>
</gene>
<reference evidence="2 3" key="1">
    <citation type="submission" date="2018-09" db="EMBL/GenBank/DDBJ databases">
        <authorList>
            <person name="Grouzdev D.S."/>
            <person name="Krutkina M.S."/>
        </authorList>
    </citation>
    <scope>NUCLEOTIDE SEQUENCE [LARGE SCALE GENOMIC DNA]</scope>
    <source>
        <strain evidence="2 3">RmlP001</strain>
    </source>
</reference>
<protein>
    <submittedName>
        <fullName evidence="2">Uncharacterized protein</fullName>
    </submittedName>
</protein>